<name>A0A0F9TRT8_9ZZZZ</name>
<evidence type="ECO:0000256" key="1">
    <source>
        <dbReference type="SAM" id="Coils"/>
    </source>
</evidence>
<protein>
    <submittedName>
        <fullName evidence="2">Uncharacterized protein</fullName>
    </submittedName>
</protein>
<accession>A0A0F9TRT8</accession>
<organism evidence="2">
    <name type="scientific">marine sediment metagenome</name>
    <dbReference type="NCBI Taxonomy" id="412755"/>
    <lineage>
        <taxon>unclassified sequences</taxon>
        <taxon>metagenomes</taxon>
        <taxon>ecological metagenomes</taxon>
    </lineage>
</organism>
<sequence>MIDSQKVISSLEAERDSLQRTNGRLMEALEERRYNYRHFARALQKIPMVDGRRLEAINAVCEVLQADNPRFQAGLFMDWALSDV</sequence>
<gene>
    <name evidence="2" type="ORF">LCGC14_0313160</name>
</gene>
<dbReference type="AlphaFoldDB" id="A0A0F9TRT8"/>
<feature type="coiled-coil region" evidence="1">
    <location>
        <begin position="1"/>
        <end position="31"/>
    </location>
</feature>
<evidence type="ECO:0000313" key="2">
    <source>
        <dbReference type="EMBL" id="KKN82049.1"/>
    </source>
</evidence>
<keyword evidence="1" id="KW-0175">Coiled coil</keyword>
<proteinExistence type="predicted"/>
<dbReference type="EMBL" id="LAZR01000206">
    <property type="protein sequence ID" value="KKN82049.1"/>
    <property type="molecule type" value="Genomic_DNA"/>
</dbReference>
<comment type="caution">
    <text evidence="2">The sequence shown here is derived from an EMBL/GenBank/DDBJ whole genome shotgun (WGS) entry which is preliminary data.</text>
</comment>
<reference evidence="2" key="1">
    <citation type="journal article" date="2015" name="Nature">
        <title>Complex archaea that bridge the gap between prokaryotes and eukaryotes.</title>
        <authorList>
            <person name="Spang A."/>
            <person name="Saw J.H."/>
            <person name="Jorgensen S.L."/>
            <person name="Zaremba-Niedzwiedzka K."/>
            <person name="Martijn J."/>
            <person name="Lind A.E."/>
            <person name="van Eijk R."/>
            <person name="Schleper C."/>
            <person name="Guy L."/>
            <person name="Ettema T.J."/>
        </authorList>
    </citation>
    <scope>NUCLEOTIDE SEQUENCE</scope>
</reference>